<dbReference type="InterPro" id="IPR016187">
    <property type="entry name" value="CTDL_fold"/>
</dbReference>
<dbReference type="STRING" id="765420.OSCT_1780"/>
<dbReference type="InterPro" id="IPR005532">
    <property type="entry name" value="SUMF_dom"/>
</dbReference>
<gene>
    <name evidence="2" type="ORF">OSCT_1780</name>
</gene>
<accession>E1IEM9</accession>
<evidence type="ECO:0000313" key="2">
    <source>
        <dbReference type="EMBL" id="EFO80359.1"/>
    </source>
</evidence>
<proteinExistence type="predicted"/>
<reference evidence="2 3" key="1">
    <citation type="journal article" date="2011" name="J. Bacteriol.">
        <title>Draft genome sequence of the anoxygenic filamentous phototrophic bacterium Oscillochloris trichoides subsp. DG-6.</title>
        <authorList>
            <person name="Kuznetsov B.B."/>
            <person name="Ivanovsky R.N."/>
            <person name="Keppen O.I."/>
            <person name="Sukhacheva M.V."/>
            <person name="Bumazhkin B.K."/>
            <person name="Patutina E.O."/>
            <person name="Beletsky A.V."/>
            <person name="Mardanov A.V."/>
            <person name="Baslerov R.V."/>
            <person name="Panteleeva A.N."/>
            <person name="Kolganova T.V."/>
            <person name="Ravin N.V."/>
            <person name="Skryabin K.G."/>
        </authorList>
    </citation>
    <scope>NUCLEOTIDE SEQUENCE [LARGE SCALE GENOMIC DNA]</scope>
    <source>
        <strain evidence="2 3">DG-6</strain>
    </source>
</reference>
<dbReference type="PANTHER" id="PTHR23150">
    <property type="entry name" value="SULFATASE MODIFYING FACTOR 1, 2"/>
    <property type="match status" value="1"/>
</dbReference>
<name>E1IEM9_9CHLR</name>
<dbReference type="SUPFAM" id="SSF56436">
    <property type="entry name" value="C-type lectin-like"/>
    <property type="match status" value="1"/>
</dbReference>
<organism evidence="2 3">
    <name type="scientific">Oscillochloris trichoides DG-6</name>
    <dbReference type="NCBI Taxonomy" id="765420"/>
    <lineage>
        <taxon>Bacteria</taxon>
        <taxon>Bacillati</taxon>
        <taxon>Chloroflexota</taxon>
        <taxon>Chloroflexia</taxon>
        <taxon>Chloroflexales</taxon>
        <taxon>Chloroflexineae</taxon>
        <taxon>Oscillochloridaceae</taxon>
        <taxon>Oscillochloris</taxon>
    </lineage>
</organism>
<dbReference type="InterPro" id="IPR051043">
    <property type="entry name" value="Sulfatase_Mod_Factor_Kinase"/>
</dbReference>
<sequence length="479" mass="53045">MSADGEAGADLPEERLIAVARAFFRAYGEGAYHRAEVFARYISQHSNGVIQPFGPEIYRFPHRTFQEYLAARRLVSSGGWDDDERLFWQRALRRADSGPQWREVLLLAVSQLAVVNQDISPAIELLHQLITRSTGVHVDRARDLALAGELLAEIGLPLLRQQSALAAGLWEQARHALTALIAGFDQPGASAIAPAARGRAGHALGLLGDPRFPVTHEAWQASLAQRGDTFTATGEHYWRYLPTGRYRIGWMLEHDIATFWVARLPITVAQFARFVAEGYREDGHWTAHGLKWRGDRTSPYRWNDPQYSGANQPVIGVTWYEATAFCDWLTRQLKLPSGYALRLPTEAEWEVAAAYDGSARPRTYSWGKEPPTPEQAVYDAWKLDAPAPVGLCPAGMAACGAMDLAGNVWELCSSHFEQYPEAAYTVQKDFTPGDFVVPRRGGSFWSGSTSVRCGARGWNPPDGWNNINGFRVVVAPPGG</sequence>
<dbReference type="AlphaFoldDB" id="E1IEM9"/>
<evidence type="ECO:0000259" key="1">
    <source>
        <dbReference type="Pfam" id="PF03781"/>
    </source>
</evidence>
<keyword evidence="3" id="KW-1185">Reference proteome</keyword>
<dbReference type="Proteomes" id="UP000054010">
    <property type="component" value="Unassembled WGS sequence"/>
</dbReference>
<dbReference type="PANTHER" id="PTHR23150:SF36">
    <property type="entry name" value="HERCYNINE OXYGENASE"/>
    <property type="match status" value="1"/>
</dbReference>
<evidence type="ECO:0000313" key="3">
    <source>
        <dbReference type="Proteomes" id="UP000054010"/>
    </source>
</evidence>
<dbReference type="InterPro" id="IPR042095">
    <property type="entry name" value="SUMF_sf"/>
</dbReference>
<feature type="domain" description="Sulfatase-modifying factor enzyme-like" evidence="1">
    <location>
        <begin position="251"/>
        <end position="473"/>
    </location>
</feature>
<dbReference type="eggNOG" id="COG1262">
    <property type="taxonomic scope" value="Bacteria"/>
</dbReference>
<comment type="caution">
    <text evidence="2">The sequence shown here is derived from an EMBL/GenBank/DDBJ whole genome shotgun (WGS) entry which is preliminary data.</text>
</comment>
<dbReference type="EMBL" id="ADVR01000058">
    <property type="protein sequence ID" value="EFO80359.1"/>
    <property type="molecule type" value="Genomic_DNA"/>
</dbReference>
<dbReference type="Gene3D" id="3.90.1580.10">
    <property type="entry name" value="paralog of FGE (formylglycine-generating enzyme)"/>
    <property type="match status" value="1"/>
</dbReference>
<dbReference type="Pfam" id="PF03781">
    <property type="entry name" value="FGE-sulfatase"/>
    <property type="match status" value="1"/>
</dbReference>
<dbReference type="HOGENOM" id="CLU_569660_0_0_0"/>
<protein>
    <recommendedName>
        <fullName evidence="1">Sulfatase-modifying factor enzyme-like domain-containing protein</fullName>
    </recommendedName>
</protein>